<evidence type="ECO:0000313" key="3">
    <source>
        <dbReference type="Proteomes" id="UP001443914"/>
    </source>
</evidence>
<dbReference type="InterPro" id="IPR032675">
    <property type="entry name" value="LRR_dom_sf"/>
</dbReference>
<evidence type="ECO:0000313" key="2">
    <source>
        <dbReference type="EMBL" id="KAK9674373.1"/>
    </source>
</evidence>
<feature type="domain" description="F-box/LRR-repeat protein 15/At3g58940/PEG3-like LRR" evidence="1">
    <location>
        <begin position="4"/>
        <end position="71"/>
    </location>
</feature>
<dbReference type="PANTHER" id="PTHR31900:SF30">
    <property type="entry name" value="SUPERFAMILY PROTEIN, PUTATIVE-RELATED"/>
    <property type="match status" value="1"/>
</dbReference>
<dbReference type="Proteomes" id="UP001443914">
    <property type="component" value="Unassembled WGS sequence"/>
</dbReference>
<dbReference type="EMBL" id="JBDFQZ010000012">
    <property type="protein sequence ID" value="KAK9674373.1"/>
    <property type="molecule type" value="Genomic_DNA"/>
</dbReference>
<proteinExistence type="predicted"/>
<dbReference type="InterPro" id="IPR050232">
    <property type="entry name" value="FBL13/AtMIF1-like"/>
</dbReference>
<evidence type="ECO:0000259" key="1">
    <source>
        <dbReference type="Pfam" id="PF24758"/>
    </source>
</evidence>
<dbReference type="PANTHER" id="PTHR31900">
    <property type="entry name" value="F-BOX/RNI SUPERFAMILY PROTEIN-RELATED"/>
    <property type="match status" value="1"/>
</dbReference>
<organism evidence="2 3">
    <name type="scientific">Saponaria officinalis</name>
    <name type="common">Common soapwort</name>
    <name type="synonym">Lychnis saponaria</name>
    <dbReference type="NCBI Taxonomy" id="3572"/>
    <lineage>
        <taxon>Eukaryota</taxon>
        <taxon>Viridiplantae</taxon>
        <taxon>Streptophyta</taxon>
        <taxon>Embryophyta</taxon>
        <taxon>Tracheophyta</taxon>
        <taxon>Spermatophyta</taxon>
        <taxon>Magnoliopsida</taxon>
        <taxon>eudicotyledons</taxon>
        <taxon>Gunneridae</taxon>
        <taxon>Pentapetalae</taxon>
        <taxon>Caryophyllales</taxon>
        <taxon>Caryophyllaceae</taxon>
        <taxon>Caryophylleae</taxon>
        <taxon>Saponaria</taxon>
    </lineage>
</organism>
<dbReference type="Pfam" id="PF24758">
    <property type="entry name" value="LRR_At5g56370"/>
    <property type="match status" value="1"/>
</dbReference>
<sequence length="216" mass="24267">MFRQDDTLQTFLSVCPRLKELILCDCVGLSLGIKSSSIRNLEITGTNGAYVHIIIEAPRLESIFLSETVSCYNIKTVGSLSCLVHATFNSNCPSKVHRCRIICLLQQASNLKILKLTQSKSKQSLGYHGVQLPVFQNLECLELAYVTAPFVLQMLEHTMNLTSLILHKLKGRCATDDSLMLPKNAPNCLFRSLKTVVINDFCWPGMKVMRDWQNIC</sequence>
<dbReference type="InterPro" id="IPR055411">
    <property type="entry name" value="LRR_FXL15/At3g58940/PEG3-like"/>
</dbReference>
<dbReference type="Gene3D" id="3.80.10.10">
    <property type="entry name" value="Ribonuclease Inhibitor"/>
    <property type="match status" value="1"/>
</dbReference>
<protein>
    <recommendedName>
        <fullName evidence="1">F-box/LRR-repeat protein 15/At3g58940/PEG3-like LRR domain-containing protein</fullName>
    </recommendedName>
</protein>
<accession>A0AAW1HEJ6</accession>
<dbReference type="AlphaFoldDB" id="A0AAW1HEJ6"/>
<comment type="caution">
    <text evidence="2">The sequence shown here is derived from an EMBL/GenBank/DDBJ whole genome shotgun (WGS) entry which is preliminary data.</text>
</comment>
<dbReference type="SUPFAM" id="SSF52047">
    <property type="entry name" value="RNI-like"/>
    <property type="match status" value="1"/>
</dbReference>
<keyword evidence="3" id="KW-1185">Reference proteome</keyword>
<gene>
    <name evidence="2" type="ORF">RND81_12G228400</name>
</gene>
<reference evidence="2" key="1">
    <citation type="submission" date="2024-03" db="EMBL/GenBank/DDBJ databases">
        <title>WGS assembly of Saponaria officinalis var. Norfolk2.</title>
        <authorList>
            <person name="Jenkins J."/>
            <person name="Shu S."/>
            <person name="Grimwood J."/>
            <person name="Barry K."/>
            <person name="Goodstein D."/>
            <person name="Schmutz J."/>
            <person name="Leebens-Mack J."/>
            <person name="Osbourn A."/>
        </authorList>
    </citation>
    <scope>NUCLEOTIDE SEQUENCE [LARGE SCALE GENOMIC DNA]</scope>
    <source>
        <strain evidence="2">JIC</strain>
    </source>
</reference>
<name>A0AAW1HEJ6_SAPOF</name>